<dbReference type="InterPro" id="IPR036928">
    <property type="entry name" value="AS_sf"/>
</dbReference>
<feature type="transmembrane region" description="Helical" evidence="2">
    <location>
        <begin position="12"/>
        <end position="36"/>
    </location>
</feature>
<dbReference type="PANTHER" id="PTHR43372">
    <property type="entry name" value="FATTY-ACID AMIDE HYDROLASE"/>
    <property type="match status" value="1"/>
</dbReference>
<dbReference type="OrthoDB" id="6428749at2759"/>
<keyword evidence="5" id="KW-1185">Reference proteome</keyword>
<feature type="active site" description="Charge relay system" evidence="1">
    <location>
        <position position="136"/>
    </location>
</feature>
<dbReference type="SUPFAM" id="SSF75304">
    <property type="entry name" value="Amidase signature (AS) enzymes"/>
    <property type="match status" value="2"/>
</dbReference>
<reference evidence="4 5" key="1">
    <citation type="journal article" date="2017" name="Curr. Biol.">
        <title>Genome architecture and evolution of a unichromosomal asexual nematode.</title>
        <authorList>
            <person name="Fradin H."/>
            <person name="Zegar C."/>
            <person name="Gutwein M."/>
            <person name="Lucas J."/>
            <person name="Kovtun M."/>
            <person name="Corcoran D."/>
            <person name="Baugh L.R."/>
            <person name="Kiontke K."/>
            <person name="Gunsalus K."/>
            <person name="Fitch D.H."/>
            <person name="Piano F."/>
        </authorList>
    </citation>
    <scope>NUCLEOTIDE SEQUENCE [LARGE SCALE GENOMIC DNA]</scope>
    <source>
        <strain evidence="4">PF1309</strain>
    </source>
</reference>
<keyword evidence="2" id="KW-1133">Transmembrane helix</keyword>
<feature type="active site" description="Acyl-ester intermediate" evidence="1">
    <location>
        <position position="275"/>
    </location>
</feature>
<dbReference type="AlphaFoldDB" id="A0A2A2LCM7"/>
<protein>
    <recommendedName>
        <fullName evidence="3">Amidase domain-containing protein</fullName>
    </recommendedName>
</protein>
<accession>A0A2A2LCM7</accession>
<dbReference type="InterPro" id="IPR052739">
    <property type="entry name" value="FAAH2"/>
</dbReference>
<dbReference type="Pfam" id="PF01425">
    <property type="entry name" value="Amidase"/>
    <property type="match status" value="2"/>
</dbReference>
<evidence type="ECO:0000259" key="3">
    <source>
        <dbReference type="Pfam" id="PF01425"/>
    </source>
</evidence>
<dbReference type="GO" id="GO:0012505">
    <property type="term" value="C:endomembrane system"/>
    <property type="evidence" value="ECO:0007669"/>
    <property type="project" value="TreeGrafter"/>
</dbReference>
<feature type="transmembrane region" description="Helical" evidence="2">
    <location>
        <begin position="216"/>
        <end position="238"/>
    </location>
</feature>
<evidence type="ECO:0000313" key="4">
    <source>
        <dbReference type="EMBL" id="PAV83933.1"/>
    </source>
</evidence>
<dbReference type="InterPro" id="IPR023631">
    <property type="entry name" value="Amidase_dom"/>
</dbReference>
<feature type="active site" description="Charge relay system" evidence="1">
    <location>
        <position position="211"/>
    </location>
</feature>
<evidence type="ECO:0000313" key="5">
    <source>
        <dbReference type="Proteomes" id="UP000218231"/>
    </source>
</evidence>
<dbReference type="PANTHER" id="PTHR43372:SF4">
    <property type="entry name" value="FATTY-ACID AMIDE HYDROLASE 2"/>
    <property type="match status" value="1"/>
</dbReference>
<keyword evidence="2" id="KW-0472">Membrane</keyword>
<organism evidence="4 5">
    <name type="scientific">Diploscapter pachys</name>
    <dbReference type="NCBI Taxonomy" id="2018661"/>
    <lineage>
        <taxon>Eukaryota</taxon>
        <taxon>Metazoa</taxon>
        <taxon>Ecdysozoa</taxon>
        <taxon>Nematoda</taxon>
        <taxon>Chromadorea</taxon>
        <taxon>Rhabditida</taxon>
        <taxon>Rhabditina</taxon>
        <taxon>Rhabditomorpha</taxon>
        <taxon>Rhabditoidea</taxon>
        <taxon>Rhabditidae</taxon>
        <taxon>Diploscapter</taxon>
    </lineage>
</organism>
<name>A0A2A2LCM7_9BILA</name>
<proteinExistence type="predicted"/>
<dbReference type="PIRSF" id="PIRSF001221">
    <property type="entry name" value="Amidase_fungi"/>
    <property type="match status" value="1"/>
</dbReference>
<feature type="domain" description="Amidase" evidence="3">
    <location>
        <begin position="74"/>
        <end position="227"/>
    </location>
</feature>
<gene>
    <name evidence="4" type="ORF">WR25_02121</name>
</gene>
<dbReference type="Gene3D" id="3.90.1300.10">
    <property type="entry name" value="Amidase signature (AS) domain"/>
    <property type="match status" value="1"/>
</dbReference>
<evidence type="ECO:0000256" key="1">
    <source>
        <dbReference type="PIRSR" id="PIRSR001221-1"/>
    </source>
</evidence>
<comment type="caution">
    <text evidence="4">The sequence shown here is derived from an EMBL/GenBank/DDBJ whole genome shotgun (WGS) entry which is preliminary data.</text>
</comment>
<sequence>MGPRWFPSWVWFYLWPLIMLTSRLYFLAVNLIFALYNYFQPRKWVPEPTDRLLLISATQAAKLISQKEITSRQLIDAYIRRIEQINPIINAMVVNFFDDARAEADEADRTIENLSGDEVKELFQKKPLLGVPFTVKDAFEIEDVVVTCGVYNMKDVKSKSTAESIIRMKNAGAVLLGITNVAEASMWFESNNTIYGRTVNPYDSRRIAGGSSGGEGALIGAAGSVVSWFYPSIVLILYRNAFRWDLDQVRIFSVLLFHQRLSGFEIATTSDIGGSIRIPSFVGGIFGMKPTPNMVPLDGHIPVKRDFQGEMLRIGPMCRYAEDLPLLLKILVGPNASKLNLDEPVVRKKLRLFYAEGLQDCPVTQSLSCEMRHALRKAVKLLEMKYDTNATRICLPTANYACEMFVLSMEDETQSDIREWIVNPYSGQGKVDCWKELPAFMMGKSKHTLPSILQGILATINPFTPGRHREVINMRDRLRNQLEQLLSDDGILLFPCWSVTAPFHNETVFEPFDLGYTALWNCLRLPAISCPVGLDAKGLPLGVQLIGMPFSDRQLIAVAQDLEEGFSGWTPARMQ</sequence>
<dbReference type="STRING" id="2018661.A0A2A2LCM7"/>
<keyword evidence="2" id="KW-0812">Transmembrane</keyword>
<feature type="domain" description="Amidase" evidence="3">
    <location>
        <begin position="264"/>
        <end position="555"/>
    </location>
</feature>
<evidence type="ECO:0000256" key="2">
    <source>
        <dbReference type="SAM" id="Phobius"/>
    </source>
</evidence>
<dbReference type="EMBL" id="LIAE01006903">
    <property type="protein sequence ID" value="PAV83933.1"/>
    <property type="molecule type" value="Genomic_DNA"/>
</dbReference>
<dbReference type="Proteomes" id="UP000218231">
    <property type="component" value="Unassembled WGS sequence"/>
</dbReference>